<dbReference type="PROSITE" id="PS50222">
    <property type="entry name" value="EF_HAND_2"/>
    <property type="match status" value="1"/>
</dbReference>
<gene>
    <name evidence="2" type="ORF">HNAJ_LOCUS12554</name>
</gene>
<evidence type="ECO:0000313" key="3">
    <source>
        <dbReference type="Proteomes" id="UP000278807"/>
    </source>
</evidence>
<evidence type="ECO:0000313" key="2">
    <source>
        <dbReference type="EMBL" id="VDO13424.1"/>
    </source>
</evidence>
<dbReference type="GO" id="GO:0005509">
    <property type="term" value="F:calcium ion binding"/>
    <property type="evidence" value="ECO:0007669"/>
    <property type="project" value="InterPro"/>
</dbReference>
<evidence type="ECO:0000313" key="4">
    <source>
        <dbReference type="WBParaSite" id="HNAJ_0001257601-mRNA-1"/>
    </source>
</evidence>
<dbReference type="EMBL" id="UZAE01014430">
    <property type="protein sequence ID" value="VDO13424.1"/>
    <property type="molecule type" value="Genomic_DNA"/>
</dbReference>
<proteinExistence type="predicted"/>
<dbReference type="WBParaSite" id="HNAJ_0001257601-mRNA-1">
    <property type="protein sequence ID" value="HNAJ_0001257601-mRNA-1"/>
    <property type="gene ID" value="HNAJ_0001257601"/>
</dbReference>
<dbReference type="AlphaFoldDB" id="A0A0R3TXI1"/>
<feature type="domain" description="EF-hand" evidence="1">
    <location>
        <begin position="1"/>
        <end position="36"/>
    </location>
</feature>
<keyword evidence="3" id="KW-1185">Reference proteome</keyword>
<sequence length="228" mass="26243">MAQKAFERIYSEIDSENKGFITLDELKDFADRENKGEKFVEVNMLQTESLQRSFLSAYAEIDQDRRGFITHEDLNKFAENADLPESFTERWITLFDPDKTGSFTYKHFCKVIGLDKTNPQSPGPTAIKELVDYKCSLTPKQKMDVSKFIDNEYKVEDSSGSIQQLLIYMDKQHGPRWRSRIILDEHNIPAVDAVGKQVYAFSPDGGQHKYLIWKQKEKKSGGCCACFV</sequence>
<dbReference type="Proteomes" id="UP000278807">
    <property type="component" value="Unassembled WGS sequence"/>
</dbReference>
<name>A0A0R3TXI1_RODNA</name>
<reference evidence="2 3" key="2">
    <citation type="submission" date="2018-11" db="EMBL/GenBank/DDBJ databases">
        <authorList>
            <consortium name="Pathogen Informatics"/>
        </authorList>
    </citation>
    <scope>NUCLEOTIDE SEQUENCE [LARGE SCALE GENOMIC DNA]</scope>
</reference>
<organism evidence="4">
    <name type="scientific">Rodentolepis nana</name>
    <name type="common">Dwarf tapeworm</name>
    <name type="synonym">Hymenolepis nana</name>
    <dbReference type="NCBI Taxonomy" id="102285"/>
    <lineage>
        <taxon>Eukaryota</taxon>
        <taxon>Metazoa</taxon>
        <taxon>Spiralia</taxon>
        <taxon>Lophotrochozoa</taxon>
        <taxon>Platyhelminthes</taxon>
        <taxon>Cestoda</taxon>
        <taxon>Eucestoda</taxon>
        <taxon>Cyclophyllidea</taxon>
        <taxon>Hymenolepididae</taxon>
        <taxon>Rodentolepis</taxon>
    </lineage>
</organism>
<dbReference type="OrthoDB" id="6219502at2759"/>
<dbReference type="SUPFAM" id="SSF47473">
    <property type="entry name" value="EF-hand"/>
    <property type="match status" value="1"/>
</dbReference>
<protein>
    <submittedName>
        <fullName evidence="4">EF-hand domain-containing protein</fullName>
    </submittedName>
</protein>
<dbReference type="InterPro" id="IPR011992">
    <property type="entry name" value="EF-hand-dom_pair"/>
</dbReference>
<dbReference type="Gene3D" id="1.10.238.10">
    <property type="entry name" value="EF-hand"/>
    <property type="match status" value="1"/>
</dbReference>
<dbReference type="Pfam" id="PF13499">
    <property type="entry name" value="EF-hand_7"/>
    <property type="match status" value="1"/>
</dbReference>
<reference evidence="4" key="1">
    <citation type="submission" date="2017-02" db="UniProtKB">
        <authorList>
            <consortium name="WormBaseParasite"/>
        </authorList>
    </citation>
    <scope>IDENTIFICATION</scope>
</reference>
<evidence type="ECO:0000259" key="1">
    <source>
        <dbReference type="PROSITE" id="PS50222"/>
    </source>
</evidence>
<accession>A0A0R3TXI1</accession>
<dbReference type="InterPro" id="IPR002048">
    <property type="entry name" value="EF_hand_dom"/>
</dbReference>